<protein>
    <submittedName>
        <fullName evidence="1">Hypothetical membrane spanning protein</fullName>
    </submittedName>
</protein>
<name>Q6KZT4_PICTO</name>
<dbReference type="InParanoid" id="Q6KZT4"/>
<dbReference type="HOGENOM" id="CLU_1021588_0_0_2"/>
<accession>Q6KZT4</accession>
<evidence type="ECO:0000313" key="1">
    <source>
        <dbReference type="EMBL" id="AAT43768.1"/>
    </source>
</evidence>
<dbReference type="PaxDb" id="263820-PTO1183"/>
<proteinExistence type="predicted"/>
<dbReference type="EMBL" id="AE017261">
    <property type="protein sequence ID" value="AAT43768.1"/>
    <property type="molecule type" value="Genomic_DNA"/>
</dbReference>
<evidence type="ECO:0000313" key="2">
    <source>
        <dbReference type="Proteomes" id="UP000000438"/>
    </source>
</evidence>
<sequence length="329" mass="38568">MFKIISTIVSIIAKKIPIISIASTIMDVIPTTFNFNLIEGISKIFLYLFSLIRLIHLPGQKDELEIMVSELKKFCKRNSINIFYSIDTDIIMSFEWDKNQGSWKKFMSTAISNNVKSIVVSIKKLSDEGISFSSRYSKFYNKISEVDIIYVLNDVGYKYHEEAKWFTEINNDMLMDDFDMDDEKKIVQIVKEVNDESVQSLVEQIINYAKNDYENTDINDILRSFWLSKGINFDFPLDDEIKSKIDEVNSIARSYLENEEYSSERARALEQVPEFLKWIIMHKVEKISMDDVRAFLEEKSIKIKYRPNMEVIFREAEKLINIKNGKYGD</sequence>
<reference evidence="1 2" key="1">
    <citation type="journal article" date="2004" name="Proc. Natl. Acad. Sci. U.S.A.">
        <title>Genome sequence of Picrophilus torridus and its implications for life around pH 0.</title>
        <authorList>
            <person name="Futterer O."/>
            <person name="Angelov A."/>
            <person name="Liesegang H."/>
            <person name="Gottschalk G."/>
            <person name="Schleper C."/>
            <person name="Schepers B."/>
            <person name="Dock C."/>
            <person name="Antranikian G."/>
            <person name="Liebl W."/>
        </authorList>
    </citation>
    <scope>NUCLEOTIDE SEQUENCE [LARGE SCALE GENOMIC DNA]</scope>
    <source>
        <strain evidence="2">ATCC 700027 / DSM 9790 / JCM 10055 / NBRC 100828</strain>
    </source>
</reference>
<organism evidence="1 2">
    <name type="scientific">Picrophilus torridus (strain ATCC 700027 / DSM 9790 / JCM 10055 / NBRC 100828 / KAW 2/3)</name>
    <dbReference type="NCBI Taxonomy" id="1122961"/>
    <lineage>
        <taxon>Archaea</taxon>
        <taxon>Methanobacteriati</taxon>
        <taxon>Thermoplasmatota</taxon>
        <taxon>Thermoplasmata</taxon>
        <taxon>Thermoplasmatales</taxon>
        <taxon>Picrophilaceae</taxon>
        <taxon>Picrophilus</taxon>
    </lineage>
</organism>
<dbReference type="KEGG" id="pto:PTO1183"/>
<dbReference type="AlphaFoldDB" id="Q6KZT4"/>
<gene>
    <name evidence="1" type="ordered locus">PTO1183</name>
</gene>
<dbReference type="STRING" id="263820.PTO1183"/>
<dbReference type="Proteomes" id="UP000000438">
    <property type="component" value="Chromosome"/>
</dbReference>